<keyword evidence="3 8" id="KW-0732">Signal</keyword>
<dbReference type="InterPro" id="IPR023828">
    <property type="entry name" value="Peptidase_S8_Ser-AS"/>
</dbReference>
<dbReference type="InterPro" id="IPR036852">
    <property type="entry name" value="Peptidase_S8/S53_dom_sf"/>
</dbReference>
<dbReference type="PROSITE" id="PS00137">
    <property type="entry name" value="SUBTILASE_HIS"/>
    <property type="match status" value="1"/>
</dbReference>
<dbReference type="Pfam" id="PF00082">
    <property type="entry name" value="Peptidase_S8"/>
    <property type="match status" value="1"/>
</dbReference>
<keyword evidence="12" id="KW-1185">Reference proteome</keyword>
<evidence type="ECO:0000313" key="11">
    <source>
        <dbReference type="EMBL" id="KAK4210233.1"/>
    </source>
</evidence>
<dbReference type="GO" id="GO:0004252">
    <property type="term" value="F:serine-type endopeptidase activity"/>
    <property type="evidence" value="ECO:0007669"/>
    <property type="project" value="UniProtKB-UniRule"/>
</dbReference>
<dbReference type="GO" id="GO:0006508">
    <property type="term" value="P:proteolysis"/>
    <property type="evidence" value="ECO:0007669"/>
    <property type="project" value="UniProtKB-KW"/>
</dbReference>
<dbReference type="SUPFAM" id="SSF54897">
    <property type="entry name" value="Protease propeptides/inhibitors"/>
    <property type="match status" value="1"/>
</dbReference>
<dbReference type="AlphaFoldDB" id="A0AAN7B458"/>
<dbReference type="PROSITE" id="PS51892">
    <property type="entry name" value="SUBTILASE"/>
    <property type="match status" value="1"/>
</dbReference>
<evidence type="ECO:0000256" key="6">
    <source>
        <dbReference type="PROSITE-ProRule" id="PRU01240"/>
    </source>
</evidence>
<comment type="similarity">
    <text evidence="1 6 7">Belongs to the peptidase S8 family.</text>
</comment>
<gene>
    <name evidence="11" type="ORF">QBC37DRAFT_36790</name>
</gene>
<evidence type="ECO:0000313" key="12">
    <source>
        <dbReference type="Proteomes" id="UP001301769"/>
    </source>
</evidence>
<dbReference type="GO" id="GO:0005576">
    <property type="term" value="C:extracellular region"/>
    <property type="evidence" value="ECO:0007669"/>
    <property type="project" value="UniProtKB-ARBA"/>
</dbReference>
<dbReference type="PANTHER" id="PTHR43806">
    <property type="entry name" value="PEPTIDASE S8"/>
    <property type="match status" value="1"/>
</dbReference>
<organism evidence="11 12">
    <name type="scientific">Rhypophila decipiens</name>
    <dbReference type="NCBI Taxonomy" id="261697"/>
    <lineage>
        <taxon>Eukaryota</taxon>
        <taxon>Fungi</taxon>
        <taxon>Dikarya</taxon>
        <taxon>Ascomycota</taxon>
        <taxon>Pezizomycotina</taxon>
        <taxon>Sordariomycetes</taxon>
        <taxon>Sordariomycetidae</taxon>
        <taxon>Sordariales</taxon>
        <taxon>Naviculisporaceae</taxon>
        <taxon>Rhypophila</taxon>
    </lineage>
</organism>
<feature type="chain" id="PRO_5042883280" evidence="8">
    <location>
        <begin position="24"/>
        <end position="418"/>
    </location>
</feature>
<dbReference type="Pfam" id="PF05922">
    <property type="entry name" value="Inhibitor_I9"/>
    <property type="match status" value="1"/>
</dbReference>
<feature type="active site" description="Charge relay system" evidence="6">
    <location>
        <position position="363"/>
    </location>
</feature>
<name>A0AAN7B458_9PEZI</name>
<reference evidence="11" key="1">
    <citation type="journal article" date="2023" name="Mol. Phylogenet. Evol.">
        <title>Genome-scale phylogeny and comparative genomics of the fungal order Sordariales.</title>
        <authorList>
            <person name="Hensen N."/>
            <person name="Bonometti L."/>
            <person name="Westerberg I."/>
            <person name="Brannstrom I.O."/>
            <person name="Guillou S."/>
            <person name="Cros-Aarteil S."/>
            <person name="Calhoun S."/>
            <person name="Haridas S."/>
            <person name="Kuo A."/>
            <person name="Mondo S."/>
            <person name="Pangilinan J."/>
            <person name="Riley R."/>
            <person name="LaButti K."/>
            <person name="Andreopoulos B."/>
            <person name="Lipzen A."/>
            <person name="Chen C."/>
            <person name="Yan M."/>
            <person name="Daum C."/>
            <person name="Ng V."/>
            <person name="Clum A."/>
            <person name="Steindorff A."/>
            <person name="Ohm R.A."/>
            <person name="Martin F."/>
            <person name="Silar P."/>
            <person name="Natvig D.O."/>
            <person name="Lalanne C."/>
            <person name="Gautier V."/>
            <person name="Ament-Velasquez S.L."/>
            <person name="Kruys A."/>
            <person name="Hutchinson M.I."/>
            <person name="Powell A.J."/>
            <person name="Barry K."/>
            <person name="Miller A.N."/>
            <person name="Grigoriev I.V."/>
            <person name="Debuchy R."/>
            <person name="Gladieux P."/>
            <person name="Hiltunen Thoren M."/>
            <person name="Johannesson H."/>
        </authorList>
    </citation>
    <scope>NUCLEOTIDE SEQUENCE</scope>
    <source>
        <strain evidence="11">PSN293</strain>
    </source>
</reference>
<dbReference type="InterPro" id="IPR015500">
    <property type="entry name" value="Peptidase_S8_subtilisin-rel"/>
</dbReference>
<dbReference type="InterPro" id="IPR023827">
    <property type="entry name" value="Peptidase_S8_Asp-AS"/>
</dbReference>
<evidence type="ECO:0000259" key="9">
    <source>
        <dbReference type="Pfam" id="PF00082"/>
    </source>
</evidence>
<feature type="domain" description="Peptidase S8/S53" evidence="9">
    <location>
        <begin position="165"/>
        <end position="382"/>
    </location>
</feature>
<evidence type="ECO:0000256" key="4">
    <source>
        <dbReference type="ARBA" id="ARBA00022801"/>
    </source>
</evidence>
<dbReference type="PROSITE" id="PS00136">
    <property type="entry name" value="SUBTILASE_ASP"/>
    <property type="match status" value="1"/>
</dbReference>
<proteinExistence type="inferred from homology"/>
<dbReference type="InterPro" id="IPR050131">
    <property type="entry name" value="Peptidase_S8_subtilisin-like"/>
</dbReference>
<feature type="signal peptide" evidence="8">
    <location>
        <begin position="1"/>
        <end position="23"/>
    </location>
</feature>
<feature type="active site" description="Charge relay system" evidence="6">
    <location>
        <position position="206"/>
    </location>
</feature>
<dbReference type="PANTHER" id="PTHR43806:SF58">
    <property type="entry name" value="ALKALINE PROTEASE 1-RELATED"/>
    <property type="match status" value="1"/>
</dbReference>
<keyword evidence="5 6" id="KW-0720">Serine protease</keyword>
<reference evidence="11" key="2">
    <citation type="submission" date="2023-05" db="EMBL/GenBank/DDBJ databases">
        <authorList>
            <consortium name="Lawrence Berkeley National Laboratory"/>
            <person name="Steindorff A."/>
            <person name="Hensen N."/>
            <person name="Bonometti L."/>
            <person name="Westerberg I."/>
            <person name="Brannstrom I.O."/>
            <person name="Guillou S."/>
            <person name="Cros-Aarteil S."/>
            <person name="Calhoun S."/>
            <person name="Haridas S."/>
            <person name="Kuo A."/>
            <person name="Mondo S."/>
            <person name="Pangilinan J."/>
            <person name="Riley R."/>
            <person name="Labutti K."/>
            <person name="Andreopoulos B."/>
            <person name="Lipzen A."/>
            <person name="Chen C."/>
            <person name="Yanf M."/>
            <person name="Daum C."/>
            <person name="Ng V."/>
            <person name="Clum A."/>
            <person name="Ohm R."/>
            <person name="Martin F."/>
            <person name="Silar P."/>
            <person name="Natvig D."/>
            <person name="Lalanne C."/>
            <person name="Gautier V."/>
            <person name="Ament-Velasquez S.L."/>
            <person name="Kruys A."/>
            <person name="Hutchinson M.I."/>
            <person name="Powell A.J."/>
            <person name="Barry K."/>
            <person name="Miller A.N."/>
            <person name="Grigoriev I.V."/>
            <person name="Debuchy R."/>
            <person name="Gladieux P."/>
            <person name="Thoren M.H."/>
            <person name="Johannesson H."/>
        </authorList>
    </citation>
    <scope>NUCLEOTIDE SEQUENCE</scope>
    <source>
        <strain evidence="11">PSN293</strain>
    </source>
</reference>
<dbReference type="PRINTS" id="PR00723">
    <property type="entry name" value="SUBTILISIN"/>
</dbReference>
<evidence type="ECO:0000259" key="10">
    <source>
        <dbReference type="Pfam" id="PF05922"/>
    </source>
</evidence>
<evidence type="ECO:0000256" key="2">
    <source>
        <dbReference type="ARBA" id="ARBA00022670"/>
    </source>
</evidence>
<feature type="active site" description="Charge relay system" evidence="6">
    <location>
        <position position="174"/>
    </location>
</feature>
<dbReference type="PROSITE" id="PS00138">
    <property type="entry name" value="SUBTILASE_SER"/>
    <property type="match status" value="1"/>
</dbReference>
<dbReference type="InterPro" id="IPR034193">
    <property type="entry name" value="PCSK9_ProteinaseK-like"/>
</dbReference>
<protein>
    <submittedName>
        <fullName evidence="11">Peptidase S8/S53 domain-containing protein</fullName>
    </submittedName>
</protein>
<dbReference type="EMBL" id="MU858180">
    <property type="protein sequence ID" value="KAK4210233.1"/>
    <property type="molecule type" value="Genomic_DNA"/>
</dbReference>
<feature type="domain" description="Inhibitor I9" evidence="10">
    <location>
        <begin position="39"/>
        <end position="113"/>
    </location>
</feature>
<keyword evidence="4 6" id="KW-0378">Hydrolase</keyword>
<dbReference type="SUPFAM" id="SSF52743">
    <property type="entry name" value="Subtilisin-like"/>
    <property type="match status" value="1"/>
</dbReference>
<dbReference type="InterPro" id="IPR010259">
    <property type="entry name" value="S8pro/Inhibitor_I9"/>
</dbReference>
<dbReference type="Gene3D" id="3.40.50.200">
    <property type="entry name" value="Peptidase S8/S53 domain"/>
    <property type="match status" value="1"/>
</dbReference>
<evidence type="ECO:0000256" key="1">
    <source>
        <dbReference type="ARBA" id="ARBA00011073"/>
    </source>
</evidence>
<dbReference type="InterPro" id="IPR000209">
    <property type="entry name" value="Peptidase_S8/S53_dom"/>
</dbReference>
<comment type="caution">
    <text evidence="11">The sequence shown here is derived from an EMBL/GenBank/DDBJ whole genome shotgun (WGS) entry which is preliminary data.</text>
</comment>
<evidence type="ECO:0000256" key="5">
    <source>
        <dbReference type="ARBA" id="ARBA00022825"/>
    </source>
</evidence>
<sequence length="418" mass="43739">MKFSATVLAVAAFVGLPVVFADAQIKNLNVASDKVVPDKYIVSYKKGADKAKCKKHEEALSKKAKKNKKSGVVTNVDLGGYSGYVAEVTGEELKDILKSDLVDYVEKDTIVTIQRVAAPAEQELTAREELAKRAYVTQTQAAWGLGRISHKEQGFAEYYYDNTAGKGIRVYVLDTGIRIAHEEFGGRAVWGRNFIAGSPNSDEQGHGTHVAGTIGGKKYGVAKAATLVAVKILNKDGRGSTSGIISGLNWVLADAKAKNILKKAVINMSVGGTYNSALNSAVAAATKAGITVVVAAGNDADLVNFYSPASEASAITVGAIEGTDSRAWFSNYGSLVDIFAPGVSVLSASHKANNAYKYLSGTSMACPHVAGLAAYFISKEKLSGSTAVTNRIIAASLKGIVGDAGGSQNRLAYNAGGK</sequence>
<dbReference type="Gene3D" id="3.30.70.80">
    <property type="entry name" value="Peptidase S8 propeptide/proteinase inhibitor I9"/>
    <property type="match status" value="1"/>
</dbReference>
<accession>A0AAN7B458</accession>
<evidence type="ECO:0000256" key="8">
    <source>
        <dbReference type="SAM" id="SignalP"/>
    </source>
</evidence>
<evidence type="ECO:0000256" key="7">
    <source>
        <dbReference type="RuleBase" id="RU003355"/>
    </source>
</evidence>
<dbReference type="CDD" id="cd04077">
    <property type="entry name" value="Peptidases_S8_PCSK9_ProteinaseK_like"/>
    <property type="match status" value="1"/>
</dbReference>
<evidence type="ECO:0000256" key="3">
    <source>
        <dbReference type="ARBA" id="ARBA00022729"/>
    </source>
</evidence>
<dbReference type="InterPro" id="IPR022398">
    <property type="entry name" value="Peptidase_S8_His-AS"/>
</dbReference>
<dbReference type="InterPro" id="IPR037045">
    <property type="entry name" value="S8pro/Inhibitor_I9_sf"/>
</dbReference>
<dbReference type="FunFam" id="3.40.50.200:FF:000014">
    <property type="entry name" value="Proteinase K"/>
    <property type="match status" value="1"/>
</dbReference>
<dbReference type="Proteomes" id="UP001301769">
    <property type="component" value="Unassembled WGS sequence"/>
</dbReference>
<keyword evidence="2 6" id="KW-0645">Protease</keyword>